<dbReference type="Gene3D" id="2.30.110.10">
    <property type="entry name" value="Electron Transport, Fmn-binding Protein, Chain A"/>
    <property type="match status" value="1"/>
</dbReference>
<dbReference type="Pfam" id="PF04299">
    <property type="entry name" value="FMN_bind_2"/>
    <property type="match status" value="1"/>
</dbReference>
<dbReference type="SUPFAM" id="SSF50475">
    <property type="entry name" value="FMN-binding split barrel"/>
    <property type="match status" value="1"/>
</dbReference>
<comment type="caution">
    <text evidence="1">The sequence shown here is derived from an EMBL/GenBank/DDBJ whole genome shotgun (WGS) entry which is preliminary data.</text>
</comment>
<dbReference type="PANTHER" id="PTHR35802:SF1">
    <property type="entry name" value="PROTEASE SYNTHASE AND SPORULATION PROTEIN PAI 2"/>
    <property type="match status" value="1"/>
</dbReference>
<name>A0ABS2BJE2_9NEIS</name>
<keyword evidence="2" id="KW-1185">Reference proteome</keyword>
<gene>
    <name evidence="1" type="ORF">JMJ54_07760</name>
</gene>
<dbReference type="PIRSF" id="PIRSF010372">
    <property type="entry name" value="PaiB"/>
    <property type="match status" value="1"/>
</dbReference>
<evidence type="ECO:0000313" key="2">
    <source>
        <dbReference type="Proteomes" id="UP000809431"/>
    </source>
</evidence>
<dbReference type="InterPro" id="IPR007396">
    <property type="entry name" value="TR_PAI2-type"/>
</dbReference>
<dbReference type="Proteomes" id="UP000809431">
    <property type="component" value="Unassembled WGS sequence"/>
</dbReference>
<dbReference type="RefSeq" id="WP_203537545.1">
    <property type="nucleotide sequence ID" value="NZ_JAESND010000003.1"/>
</dbReference>
<sequence length="194" mass="21450">MYIPEHFRCDDLATIHGFVLAHGFATLISNVDGVPFASHLPLVLVPGPDGDRLIGHLARANPHWQAWQDGIPALAIFHGPHDYVSPSWYDQRPAVPTWNYAAVHATGTVRVGASLALAELIRQYEPTLIGDRASFDPAFNTTLKAHIVGIDFAVERWEAKFKLSQNRSEADRRNIADRLADTELANLVRNAPTT</sequence>
<dbReference type="EMBL" id="JAESND010000003">
    <property type="protein sequence ID" value="MBM3115721.1"/>
    <property type="molecule type" value="Genomic_DNA"/>
</dbReference>
<proteinExistence type="predicted"/>
<reference evidence="1 2" key="1">
    <citation type="submission" date="2021-01" db="EMBL/GenBank/DDBJ databases">
        <title>Draft Genome Sequence and Polyhydroxyalkanoate Biosynthetic Potential of Jeongeupia naejangsanensis Type Strain DSM 24253.</title>
        <authorList>
            <person name="Turrini P."/>
            <person name="Artuso I."/>
            <person name="Lugli G.A."/>
            <person name="Frangipani E."/>
            <person name="Ventura M."/>
            <person name="Visca P."/>
        </authorList>
    </citation>
    <scope>NUCLEOTIDE SEQUENCE [LARGE SCALE GENOMIC DNA]</scope>
    <source>
        <strain evidence="1 2">DSM 24253</strain>
    </source>
</reference>
<dbReference type="InterPro" id="IPR012349">
    <property type="entry name" value="Split_barrel_FMN-bd"/>
</dbReference>
<organism evidence="1 2">
    <name type="scientific">Jeongeupia naejangsanensis</name>
    <dbReference type="NCBI Taxonomy" id="613195"/>
    <lineage>
        <taxon>Bacteria</taxon>
        <taxon>Pseudomonadati</taxon>
        <taxon>Pseudomonadota</taxon>
        <taxon>Betaproteobacteria</taxon>
        <taxon>Neisseriales</taxon>
        <taxon>Chitinibacteraceae</taxon>
        <taxon>Jeongeupia</taxon>
    </lineage>
</organism>
<accession>A0ABS2BJE2</accession>
<evidence type="ECO:0000313" key="1">
    <source>
        <dbReference type="EMBL" id="MBM3115721.1"/>
    </source>
</evidence>
<dbReference type="PANTHER" id="PTHR35802">
    <property type="entry name" value="PROTEASE SYNTHASE AND SPORULATION PROTEIN PAI 2"/>
    <property type="match status" value="1"/>
</dbReference>
<protein>
    <submittedName>
        <fullName evidence="1">FMN-binding negative transcriptional regulator</fullName>
    </submittedName>
</protein>